<dbReference type="GO" id="GO:0000421">
    <property type="term" value="C:autophagosome membrane"/>
    <property type="evidence" value="ECO:0007669"/>
    <property type="project" value="UniProtKB-SubCell"/>
</dbReference>
<dbReference type="InterPro" id="IPR019402">
    <property type="entry name" value="CWH43_N"/>
</dbReference>
<dbReference type="InterPro" id="IPR050911">
    <property type="entry name" value="DRAM/TMEM150_Autophagy_Mod"/>
</dbReference>
<evidence type="ECO:0000256" key="3">
    <source>
        <dbReference type="ARBA" id="ARBA00004651"/>
    </source>
</evidence>
<dbReference type="GO" id="GO:0006914">
    <property type="term" value="P:autophagy"/>
    <property type="evidence" value="ECO:0007669"/>
    <property type="project" value="UniProtKB-KW"/>
</dbReference>
<keyword evidence="17" id="KW-1185">Reference proteome</keyword>
<dbReference type="Pfam" id="PF10277">
    <property type="entry name" value="Frag1"/>
    <property type="match status" value="1"/>
</dbReference>
<comment type="function">
    <text evidence="13">Modulator of macroautophagy that causes accumulation of autophagosomes under basal conditions and enhances autophagic flux. Represses cell death and promotes long-term clonogenic survival of cells grown in the absence of glucose in a macroautophagy-independent manner. May have some role in extracellular matrix engulfment or growth factor receptor recycling, both of which can modulate cell survival.</text>
</comment>
<dbReference type="AlphaFoldDB" id="A0AAW2AZ64"/>
<keyword evidence="5" id="KW-1003">Cell membrane</keyword>
<name>A0AAW2AZ64_CULAL</name>
<keyword evidence="12" id="KW-0968">Cytoplasmic vesicle</keyword>
<evidence type="ECO:0000256" key="14">
    <source>
        <dbReference type="SAM" id="Phobius"/>
    </source>
</evidence>
<evidence type="ECO:0000256" key="10">
    <source>
        <dbReference type="ARBA" id="ARBA00023136"/>
    </source>
</evidence>
<gene>
    <name evidence="16" type="ORF">ABG768_019188</name>
</gene>
<evidence type="ECO:0000256" key="12">
    <source>
        <dbReference type="ARBA" id="ARBA00023329"/>
    </source>
</evidence>
<comment type="caution">
    <text evidence="16">The sequence shown here is derived from an EMBL/GenBank/DDBJ whole genome shotgun (WGS) entry which is preliminary data.</text>
</comment>
<feature type="transmembrane region" description="Helical" evidence="14">
    <location>
        <begin position="53"/>
        <end position="73"/>
    </location>
</feature>
<comment type="subcellular location">
    <subcellularLocation>
        <location evidence="3">Cell membrane</location>
        <topology evidence="3">Multi-pass membrane protein</topology>
    </subcellularLocation>
    <subcellularLocation>
        <location evidence="2">Cytoplasmic vesicle</location>
        <location evidence="2">Autophagosome membrane</location>
        <topology evidence="2">Multi-pass membrane protein</topology>
    </subcellularLocation>
    <subcellularLocation>
        <location evidence="1">Endosome membrane</location>
        <topology evidence="1">Multi-pass membrane protein</topology>
    </subcellularLocation>
</comment>
<dbReference type="EMBL" id="JAWDJR010000003">
    <property type="protein sequence ID" value="KAK9977370.1"/>
    <property type="molecule type" value="Genomic_DNA"/>
</dbReference>
<comment type="similarity">
    <text evidence="4">Belongs to the DRAM/TMEM150 family.</text>
</comment>
<dbReference type="PANTHER" id="PTHR21324">
    <property type="entry name" value="FASTING-INDUCIBLE INTEGRAL MEMBRANE PROTEIN TM6P1-RELATED"/>
    <property type="match status" value="1"/>
</dbReference>
<keyword evidence="6 14" id="KW-0812">Transmembrane</keyword>
<feature type="transmembrane region" description="Helical" evidence="14">
    <location>
        <begin position="184"/>
        <end position="201"/>
    </location>
</feature>
<keyword evidence="8 14" id="KW-1133">Transmembrane helix</keyword>
<evidence type="ECO:0000313" key="17">
    <source>
        <dbReference type="Proteomes" id="UP001479290"/>
    </source>
</evidence>
<evidence type="ECO:0000259" key="15">
    <source>
        <dbReference type="Pfam" id="PF10277"/>
    </source>
</evidence>
<accession>A0AAW2AZ64</accession>
<evidence type="ECO:0000256" key="1">
    <source>
        <dbReference type="ARBA" id="ARBA00004337"/>
    </source>
</evidence>
<evidence type="ECO:0000256" key="8">
    <source>
        <dbReference type="ARBA" id="ARBA00022989"/>
    </source>
</evidence>
<dbReference type="Proteomes" id="UP001479290">
    <property type="component" value="Unassembled WGS sequence"/>
</dbReference>
<protein>
    <recommendedName>
        <fullName evidence="15">CWH43-like N-terminal domain-containing protein</fullName>
    </recommendedName>
</protein>
<evidence type="ECO:0000256" key="7">
    <source>
        <dbReference type="ARBA" id="ARBA00022753"/>
    </source>
</evidence>
<reference evidence="16 17" key="1">
    <citation type="submission" date="2024-05" db="EMBL/GenBank/DDBJ databases">
        <title>A high-quality chromosomal-level genome assembly of Topmouth culter (Culter alburnus).</title>
        <authorList>
            <person name="Zhao H."/>
        </authorList>
    </citation>
    <scope>NUCLEOTIDE SEQUENCE [LARGE SCALE GENOMIC DNA]</scope>
    <source>
        <strain evidence="16">CATC2023</strain>
        <tissue evidence="16">Muscle</tissue>
    </source>
</reference>
<evidence type="ECO:0000313" key="16">
    <source>
        <dbReference type="EMBL" id="KAK9977370.1"/>
    </source>
</evidence>
<evidence type="ECO:0000256" key="13">
    <source>
        <dbReference type="ARBA" id="ARBA00045144"/>
    </source>
</evidence>
<evidence type="ECO:0000256" key="11">
    <source>
        <dbReference type="ARBA" id="ARBA00023180"/>
    </source>
</evidence>
<evidence type="ECO:0000256" key="6">
    <source>
        <dbReference type="ARBA" id="ARBA00022692"/>
    </source>
</evidence>
<proteinExistence type="inferred from homology"/>
<organism evidence="16 17">
    <name type="scientific">Culter alburnus</name>
    <name type="common">Topmouth culter</name>
    <dbReference type="NCBI Taxonomy" id="194366"/>
    <lineage>
        <taxon>Eukaryota</taxon>
        <taxon>Metazoa</taxon>
        <taxon>Chordata</taxon>
        <taxon>Craniata</taxon>
        <taxon>Vertebrata</taxon>
        <taxon>Euteleostomi</taxon>
        <taxon>Actinopterygii</taxon>
        <taxon>Neopterygii</taxon>
        <taxon>Teleostei</taxon>
        <taxon>Ostariophysi</taxon>
        <taxon>Cypriniformes</taxon>
        <taxon>Xenocyprididae</taxon>
        <taxon>Xenocypridinae</taxon>
        <taxon>Culter</taxon>
    </lineage>
</organism>
<sequence length="230" mass="25615">MWAWALLPVSLAVFGIIGLWVVYAIAVSNNSVNITEEFPYISTCGSYSPQSCLFSQICNICCVLALWIVTIRFQQIRDLGRASHLNTASLVLGFISSIGISILGNFQQSVVMGVHLLGALMAFFLGLAYFWVQAWLAYYSPPSRDRKWVVPVRVILCSQCTCLVICMSVLHSTGFRSEAAMCEWALVMVFFALFGIFAAEFRHIDFHKLTVQKSVPASDANGVWTLQEIH</sequence>
<evidence type="ECO:0000256" key="9">
    <source>
        <dbReference type="ARBA" id="ARBA00023006"/>
    </source>
</evidence>
<evidence type="ECO:0000256" key="2">
    <source>
        <dbReference type="ARBA" id="ARBA00004542"/>
    </source>
</evidence>
<feature type="transmembrane region" description="Helical" evidence="14">
    <location>
        <begin position="116"/>
        <end position="138"/>
    </location>
</feature>
<feature type="transmembrane region" description="Helical" evidence="14">
    <location>
        <begin position="85"/>
        <end position="104"/>
    </location>
</feature>
<feature type="domain" description="CWH43-like N-terminal" evidence="15">
    <location>
        <begin position="4"/>
        <end position="204"/>
    </location>
</feature>
<keyword evidence="9" id="KW-0072">Autophagy</keyword>
<keyword evidence="7" id="KW-0967">Endosome</keyword>
<keyword evidence="11" id="KW-0325">Glycoprotein</keyword>
<evidence type="ECO:0000256" key="4">
    <source>
        <dbReference type="ARBA" id="ARBA00006565"/>
    </source>
</evidence>
<dbReference type="PANTHER" id="PTHR21324:SF3">
    <property type="entry name" value="MODULATOR OF MACROAUTOPHAGY TMEM150B"/>
    <property type="match status" value="1"/>
</dbReference>
<keyword evidence="10 14" id="KW-0472">Membrane</keyword>
<feature type="transmembrane region" description="Helical" evidence="14">
    <location>
        <begin position="150"/>
        <end position="172"/>
    </location>
</feature>
<dbReference type="GO" id="GO:0010008">
    <property type="term" value="C:endosome membrane"/>
    <property type="evidence" value="ECO:0007669"/>
    <property type="project" value="UniProtKB-SubCell"/>
</dbReference>
<dbReference type="GO" id="GO:0005886">
    <property type="term" value="C:plasma membrane"/>
    <property type="evidence" value="ECO:0007669"/>
    <property type="project" value="UniProtKB-SubCell"/>
</dbReference>
<evidence type="ECO:0000256" key="5">
    <source>
        <dbReference type="ARBA" id="ARBA00022475"/>
    </source>
</evidence>